<evidence type="ECO:0000256" key="4">
    <source>
        <dbReference type="SAM" id="SignalP"/>
    </source>
</evidence>
<dbReference type="Proteomes" id="UP000325081">
    <property type="component" value="Unassembled WGS sequence"/>
</dbReference>
<dbReference type="InterPro" id="IPR016140">
    <property type="entry name" value="Bifunc_inhib/LTP/seed_store"/>
</dbReference>
<feature type="domain" description="Bifunctional inhibitor/plant lipid transfer protein/seed storage helical" evidence="5">
    <location>
        <begin position="36"/>
        <end position="134"/>
    </location>
</feature>
<feature type="chain" id="PRO_5022902019" evidence="4">
    <location>
        <begin position="22"/>
        <end position="145"/>
    </location>
</feature>
<evidence type="ECO:0000256" key="1">
    <source>
        <dbReference type="ARBA" id="ARBA00008262"/>
    </source>
</evidence>
<organism evidence="6 7">
    <name type="scientific">Striga asiatica</name>
    <name type="common">Asiatic witchweed</name>
    <name type="synonym">Buchnera asiatica</name>
    <dbReference type="NCBI Taxonomy" id="4170"/>
    <lineage>
        <taxon>Eukaryota</taxon>
        <taxon>Viridiplantae</taxon>
        <taxon>Streptophyta</taxon>
        <taxon>Embryophyta</taxon>
        <taxon>Tracheophyta</taxon>
        <taxon>Spermatophyta</taxon>
        <taxon>Magnoliopsida</taxon>
        <taxon>eudicotyledons</taxon>
        <taxon>Gunneridae</taxon>
        <taxon>Pentapetalae</taxon>
        <taxon>asterids</taxon>
        <taxon>lamiids</taxon>
        <taxon>Lamiales</taxon>
        <taxon>Orobanchaceae</taxon>
        <taxon>Buchnereae</taxon>
        <taxon>Striga</taxon>
    </lineage>
</organism>
<dbReference type="InterPro" id="IPR036312">
    <property type="entry name" value="Bifun_inhib/LTP/seed_sf"/>
</dbReference>
<keyword evidence="7" id="KW-1185">Reference proteome</keyword>
<comment type="caution">
    <text evidence="6">The sequence shown here is derived from an EMBL/GenBank/DDBJ whole genome shotgun (WGS) entry which is preliminary data.</text>
</comment>
<feature type="signal peptide" evidence="4">
    <location>
        <begin position="1"/>
        <end position="21"/>
    </location>
</feature>
<dbReference type="EMBL" id="BKCP01011070">
    <property type="protein sequence ID" value="GER54217.1"/>
    <property type="molecule type" value="Genomic_DNA"/>
</dbReference>
<sequence length="145" mass="16306">MTIKMITLLLALLAAAVVAAAFEYEASNPRQQHPPCQVQMHGRQFQGCQTYLCQGRGGGPQSSEINPQPEEEEEKSLRECCRQLAEVAEECRCEAVKRAVRQLQQKEGQRAGQEQIYEKATDLPRACHVEPPECRLGPRSRRSEV</sequence>
<reference evidence="7" key="1">
    <citation type="journal article" date="2019" name="Curr. Biol.">
        <title>Genome Sequence of Striga asiatica Provides Insight into the Evolution of Plant Parasitism.</title>
        <authorList>
            <person name="Yoshida S."/>
            <person name="Kim S."/>
            <person name="Wafula E.K."/>
            <person name="Tanskanen J."/>
            <person name="Kim Y.M."/>
            <person name="Honaas L."/>
            <person name="Yang Z."/>
            <person name="Spallek T."/>
            <person name="Conn C.E."/>
            <person name="Ichihashi Y."/>
            <person name="Cheong K."/>
            <person name="Cui S."/>
            <person name="Der J.P."/>
            <person name="Gundlach H."/>
            <person name="Jiao Y."/>
            <person name="Hori C."/>
            <person name="Ishida J.K."/>
            <person name="Kasahara H."/>
            <person name="Kiba T."/>
            <person name="Kim M.S."/>
            <person name="Koo N."/>
            <person name="Laohavisit A."/>
            <person name="Lee Y.H."/>
            <person name="Lumba S."/>
            <person name="McCourt P."/>
            <person name="Mortimer J.C."/>
            <person name="Mutuku J.M."/>
            <person name="Nomura T."/>
            <person name="Sasaki-Sekimoto Y."/>
            <person name="Seto Y."/>
            <person name="Wang Y."/>
            <person name="Wakatake T."/>
            <person name="Sakakibara H."/>
            <person name="Demura T."/>
            <person name="Yamaguchi S."/>
            <person name="Yoneyama K."/>
            <person name="Manabe R.I."/>
            <person name="Nelson D.C."/>
            <person name="Schulman A.H."/>
            <person name="Timko M.P."/>
            <person name="dePamphilis C.W."/>
            <person name="Choi D."/>
            <person name="Shirasu K."/>
        </authorList>
    </citation>
    <scope>NUCLEOTIDE SEQUENCE [LARGE SCALE GENOMIC DNA]</scope>
    <source>
        <strain evidence="7">cv. UVA1</strain>
    </source>
</reference>
<dbReference type="InterPro" id="IPR000617">
    <property type="entry name" value="Napin/2SS/CON"/>
</dbReference>
<dbReference type="PANTHER" id="PTHR35496">
    <property type="entry name" value="2S SEED STORAGE PROTEIN 1-RELATED"/>
    <property type="match status" value="1"/>
</dbReference>
<dbReference type="Gene3D" id="1.10.110.10">
    <property type="entry name" value="Plant lipid-transfer and hydrophobic proteins"/>
    <property type="match status" value="1"/>
</dbReference>
<gene>
    <name evidence="6" type="ORF">STAS_31790</name>
</gene>
<dbReference type="GO" id="GO:0045735">
    <property type="term" value="F:nutrient reservoir activity"/>
    <property type="evidence" value="ECO:0007669"/>
    <property type="project" value="UniProtKB-KW"/>
</dbReference>
<evidence type="ECO:0000259" key="5">
    <source>
        <dbReference type="SMART" id="SM00499"/>
    </source>
</evidence>
<dbReference type="Pfam" id="PF00234">
    <property type="entry name" value="Tryp_alpha_amyl"/>
    <property type="match status" value="1"/>
</dbReference>
<evidence type="ECO:0000256" key="3">
    <source>
        <dbReference type="ARBA" id="ARBA00023129"/>
    </source>
</evidence>
<evidence type="ECO:0000313" key="7">
    <source>
        <dbReference type="Proteomes" id="UP000325081"/>
    </source>
</evidence>
<proteinExistence type="inferred from homology"/>
<keyword evidence="3" id="KW-0708">Seed storage protein</keyword>
<accession>A0A5A7RCA5</accession>
<keyword evidence="4" id="KW-0732">Signal</keyword>
<comment type="similarity">
    <text evidence="1">Belongs to the 2S seed storage albumins family.</text>
</comment>
<dbReference type="AlphaFoldDB" id="A0A5A7RCA5"/>
<dbReference type="SUPFAM" id="SSF47699">
    <property type="entry name" value="Bifunctional inhibitor/lipid-transfer protein/seed storage 2S albumin"/>
    <property type="match status" value="1"/>
</dbReference>
<keyword evidence="2" id="KW-0758">Storage protein</keyword>
<dbReference type="PANTHER" id="PTHR35496:SF4">
    <property type="entry name" value="2S SULFUR-RICH SEED STORAGE PROTEIN 2-LIKE"/>
    <property type="match status" value="1"/>
</dbReference>
<dbReference type="SMART" id="SM00499">
    <property type="entry name" value="AAI"/>
    <property type="match status" value="1"/>
</dbReference>
<name>A0A5A7RCA5_STRAF</name>
<evidence type="ECO:0000256" key="2">
    <source>
        <dbReference type="ARBA" id="ARBA00022761"/>
    </source>
</evidence>
<evidence type="ECO:0000313" key="6">
    <source>
        <dbReference type="EMBL" id="GER54217.1"/>
    </source>
</evidence>
<protein>
    <submittedName>
        <fullName evidence="6">2S albumin seed storage protein</fullName>
    </submittedName>
</protein>